<proteinExistence type="predicted"/>
<organism evidence="1 2">
    <name type="scientific">Candidatus Taylorbacteria bacterium RIFCSPHIGHO2_12_FULL_45_16</name>
    <dbReference type="NCBI Taxonomy" id="1802315"/>
    <lineage>
        <taxon>Bacteria</taxon>
        <taxon>Candidatus Tayloriibacteriota</taxon>
    </lineage>
</organism>
<protein>
    <recommendedName>
        <fullName evidence="3">Addiction module toxin RelE</fullName>
    </recommendedName>
</protein>
<dbReference type="STRING" id="1802315.A3F51_03595"/>
<accession>A0A1G2N111</accession>
<name>A0A1G2N111_9BACT</name>
<dbReference type="InterPro" id="IPR009241">
    <property type="entry name" value="HigB-like"/>
</dbReference>
<dbReference type="Proteomes" id="UP000178089">
    <property type="component" value="Unassembled WGS sequence"/>
</dbReference>
<gene>
    <name evidence="1" type="ORF">A3F51_03595</name>
</gene>
<dbReference type="Pfam" id="PF05973">
    <property type="entry name" value="Gp49"/>
    <property type="match status" value="1"/>
</dbReference>
<dbReference type="AlphaFoldDB" id="A0A1G2N111"/>
<comment type="caution">
    <text evidence="1">The sequence shown here is derived from an EMBL/GenBank/DDBJ whole genome shotgun (WGS) entry which is preliminary data.</text>
</comment>
<evidence type="ECO:0000313" key="1">
    <source>
        <dbReference type="EMBL" id="OHA29778.1"/>
    </source>
</evidence>
<sequence>MLNISWFERPREFFDSLDNENRHKIREAITALSDENFEQIYLKEVRGPIKELRVSSYRVLFCIEYSTVYILTAFQKKTVKTPRNEVKMAQKLYALLLKEINKKII</sequence>
<dbReference type="EMBL" id="MHRT01000001">
    <property type="protein sequence ID" value="OHA29778.1"/>
    <property type="molecule type" value="Genomic_DNA"/>
</dbReference>
<dbReference type="SUPFAM" id="SSF143011">
    <property type="entry name" value="RelE-like"/>
    <property type="match status" value="1"/>
</dbReference>
<evidence type="ECO:0008006" key="3">
    <source>
        <dbReference type="Google" id="ProtNLM"/>
    </source>
</evidence>
<evidence type="ECO:0000313" key="2">
    <source>
        <dbReference type="Proteomes" id="UP000178089"/>
    </source>
</evidence>
<dbReference type="Gene3D" id="3.30.2310.20">
    <property type="entry name" value="RelE-like"/>
    <property type="match status" value="1"/>
</dbReference>
<dbReference type="InterPro" id="IPR035093">
    <property type="entry name" value="RelE/ParE_toxin_dom_sf"/>
</dbReference>
<reference evidence="1 2" key="1">
    <citation type="journal article" date="2016" name="Nat. Commun.">
        <title>Thousands of microbial genomes shed light on interconnected biogeochemical processes in an aquifer system.</title>
        <authorList>
            <person name="Anantharaman K."/>
            <person name="Brown C.T."/>
            <person name="Hug L.A."/>
            <person name="Sharon I."/>
            <person name="Castelle C.J."/>
            <person name="Probst A.J."/>
            <person name="Thomas B.C."/>
            <person name="Singh A."/>
            <person name="Wilkins M.J."/>
            <person name="Karaoz U."/>
            <person name="Brodie E.L."/>
            <person name="Williams K.H."/>
            <person name="Hubbard S.S."/>
            <person name="Banfield J.F."/>
        </authorList>
    </citation>
    <scope>NUCLEOTIDE SEQUENCE [LARGE SCALE GENOMIC DNA]</scope>
</reference>